<accession>A0A8H7FBM6</accession>
<sequence>MVTFIDIPTPDSPRSDLSHSPPSLDPNTLALLDEFLSNKAEEEQMFQQLKAEGDLAHTSDGSLIRTTVEKPMMSVDEYRRAFGEDWQLSQFWYSTSFANRLANLINKLEPCPRASIGFISSPTAFVAFQHLYPRTNTRLLEVDERFAILAPSQYIPYDLNEPDKFPKELRESFDVVVLDPPFLNEATNVKVIRTLRQVLKPSAKVILLTSTSIEDVIKALYDFPPLGPMRRTALKVEHGQLANVYGCWGSWEGAESFGKD</sequence>
<proteinExistence type="predicted"/>
<evidence type="ECO:0000256" key="2">
    <source>
        <dbReference type="ARBA" id="ARBA00022490"/>
    </source>
</evidence>
<dbReference type="GO" id="GO:0003676">
    <property type="term" value="F:nucleic acid binding"/>
    <property type="evidence" value="ECO:0007669"/>
    <property type="project" value="InterPro"/>
</dbReference>
<dbReference type="InterPro" id="IPR019369">
    <property type="entry name" value="Efm5/EEF1AKMT1"/>
</dbReference>
<evidence type="ECO:0008006" key="8">
    <source>
        <dbReference type="Google" id="ProtNLM"/>
    </source>
</evidence>
<dbReference type="AlphaFoldDB" id="A0A8H7FBM6"/>
<dbReference type="Gene3D" id="3.40.50.150">
    <property type="entry name" value="Vaccinia Virus protein VP39"/>
    <property type="match status" value="1"/>
</dbReference>
<dbReference type="CDD" id="cd02440">
    <property type="entry name" value="AdoMet_MTases"/>
    <property type="match status" value="1"/>
</dbReference>
<name>A0A8H7FBM6_AGABI</name>
<dbReference type="Proteomes" id="UP000629468">
    <property type="component" value="Unassembled WGS sequence"/>
</dbReference>
<evidence type="ECO:0000256" key="1">
    <source>
        <dbReference type="ARBA" id="ARBA00004496"/>
    </source>
</evidence>
<dbReference type="GO" id="GO:0005737">
    <property type="term" value="C:cytoplasm"/>
    <property type="evidence" value="ECO:0007669"/>
    <property type="project" value="UniProtKB-SubCell"/>
</dbReference>
<evidence type="ECO:0000313" key="7">
    <source>
        <dbReference type="Proteomes" id="UP000629468"/>
    </source>
</evidence>
<organism evidence="6 7">
    <name type="scientific">Agaricus bisporus var. burnettii</name>
    <dbReference type="NCBI Taxonomy" id="192524"/>
    <lineage>
        <taxon>Eukaryota</taxon>
        <taxon>Fungi</taxon>
        <taxon>Dikarya</taxon>
        <taxon>Basidiomycota</taxon>
        <taxon>Agaricomycotina</taxon>
        <taxon>Agaricomycetes</taxon>
        <taxon>Agaricomycetidae</taxon>
        <taxon>Agaricales</taxon>
        <taxon>Agaricineae</taxon>
        <taxon>Agaricaceae</taxon>
        <taxon>Agaricus</taxon>
    </lineage>
</organism>
<comment type="caution">
    <text evidence="6">The sequence shown here is derived from an EMBL/GenBank/DDBJ whole genome shotgun (WGS) entry which is preliminary data.</text>
</comment>
<comment type="subcellular location">
    <subcellularLocation>
        <location evidence="1">Cytoplasm</location>
    </subcellularLocation>
</comment>
<dbReference type="GO" id="GO:0016279">
    <property type="term" value="F:protein-lysine N-methyltransferase activity"/>
    <property type="evidence" value="ECO:0007669"/>
    <property type="project" value="InterPro"/>
</dbReference>
<dbReference type="InterPro" id="IPR041370">
    <property type="entry name" value="Mlase_EEF1AKMT1/ZCCHC4"/>
</dbReference>
<protein>
    <recommendedName>
        <fullName evidence="8">Protein-lysine N-methyltransferase EFM5</fullName>
    </recommendedName>
</protein>
<evidence type="ECO:0000256" key="4">
    <source>
        <dbReference type="ARBA" id="ARBA00022679"/>
    </source>
</evidence>
<gene>
    <name evidence="6" type="ORF">Agabi119p4_982</name>
</gene>
<evidence type="ECO:0000256" key="5">
    <source>
        <dbReference type="SAM" id="MobiDB-lite"/>
    </source>
</evidence>
<evidence type="ECO:0000256" key="3">
    <source>
        <dbReference type="ARBA" id="ARBA00022603"/>
    </source>
</evidence>
<dbReference type="EMBL" id="JABXXO010000001">
    <property type="protein sequence ID" value="KAF7784817.1"/>
    <property type="molecule type" value="Genomic_DNA"/>
</dbReference>
<dbReference type="InterPro" id="IPR029063">
    <property type="entry name" value="SAM-dependent_MTases_sf"/>
</dbReference>
<keyword evidence="2" id="KW-0963">Cytoplasm</keyword>
<keyword evidence="3" id="KW-0489">Methyltransferase</keyword>
<dbReference type="PANTHER" id="PTHR13200">
    <property type="entry name" value="EEF1A LYSINE METHYLTRANSFERASE 1"/>
    <property type="match status" value="1"/>
</dbReference>
<dbReference type="SUPFAM" id="SSF53335">
    <property type="entry name" value="S-adenosyl-L-methionine-dependent methyltransferases"/>
    <property type="match status" value="1"/>
</dbReference>
<evidence type="ECO:0000313" key="6">
    <source>
        <dbReference type="EMBL" id="KAF7784817.1"/>
    </source>
</evidence>
<dbReference type="PROSITE" id="PS00092">
    <property type="entry name" value="N6_MTASE"/>
    <property type="match status" value="1"/>
</dbReference>
<dbReference type="PANTHER" id="PTHR13200:SF0">
    <property type="entry name" value="EEF1A LYSINE METHYLTRANSFERASE 1"/>
    <property type="match status" value="1"/>
</dbReference>
<reference evidence="6 7" key="1">
    <citation type="journal article" name="Sci. Rep.">
        <title>Telomere-to-telomere assembled and centromere annotated genomes of the two main subspecies of the button mushroom Agaricus bisporus reveal especially polymorphic chromosome ends.</title>
        <authorList>
            <person name="Sonnenberg A.S.M."/>
            <person name="Sedaghat-Telgerd N."/>
            <person name="Lavrijssen B."/>
            <person name="Ohm R.A."/>
            <person name="Hendrickx P.M."/>
            <person name="Scholtmeijer K."/>
            <person name="Baars J.J.P."/>
            <person name="van Peer A."/>
        </authorList>
    </citation>
    <scope>NUCLEOTIDE SEQUENCE [LARGE SCALE GENOMIC DNA]</scope>
    <source>
        <strain evidence="6 7">H119_p4</strain>
    </source>
</reference>
<feature type="region of interest" description="Disordered" evidence="5">
    <location>
        <begin position="1"/>
        <end position="24"/>
    </location>
</feature>
<dbReference type="Pfam" id="PF10237">
    <property type="entry name" value="N6-adenineMlase"/>
    <property type="match status" value="1"/>
</dbReference>
<keyword evidence="4" id="KW-0808">Transferase</keyword>
<dbReference type="InterPro" id="IPR002052">
    <property type="entry name" value="DNA_methylase_N6_adenine_CS"/>
</dbReference>
<dbReference type="GO" id="GO:0032259">
    <property type="term" value="P:methylation"/>
    <property type="evidence" value="ECO:0007669"/>
    <property type="project" value="UniProtKB-KW"/>
</dbReference>